<accession>A0AAV7I4Z4</accession>
<name>A0AAV7I4Z4_COTGL</name>
<comment type="subcellular location">
    <subcellularLocation>
        <location evidence="1">Membrane</location>
        <topology evidence="1">Multi-pass membrane protein</topology>
    </subcellularLocation>
</comment>
<feature type="transmembrane region" description="Helical" evidence="5">
    <location>
        <begin position="62"/>
        <end position="81"/>
    </location>
</feature>
<dbReference type="AlphaFoldDB" id="A0AAV7I4Z4"/>
<dbReference type="EMBL" id="JAHXZJ010002237">
    <property type="protein sequence ID" value="KAH0546289.1"/>
    <property type="molecule type" value="Genomic_DNA"/>
</dbReference>
<dbReference type="Proteomes" id="UP000826195">
    <property type="component" value="Unassembled WGS sequence"/>
</dbReference>
<dbReference type="InterPro" id="IPR008253">
    <property type="entry name" value="Marvel"/>
</dbReference>
<proteinExistence type="predicted"/>
<evidence type="ECO:0000256" key="4">
    <source>
        <dbReference type="ARBA" id="ARBA00023136"/>
    </source>
</evidence>
<dbReference type="InterPro" id="IPR038976">
    <property type="entry name" value="Ssk"/>
</dbReference>
<feature type="transmembrane region" description="Helical" evidence="5">
    <location>
        <begin position="20"/>
        <end position="41"/>
    </location>
</feature>
<feature type="transmembrane region" description="Helical" evidence="5">
    <location>
        <begin position="93"/>
        <end position="116"/>
    </location>
</feature>
<dbReference type="PANTHER" id="PTHR36692:SF2">
    <property type="entry name" value="GEO12064P1"/>
    <property type="match status" value="1"/>
</dbReference>
<evidence type="ECO:0000259" key="6">
    <source>
        <dbReference type="Pfam" id="PF01284"/>
    </source>
</evidence>
<evidence type="ECO:0000256" key="3">
    <source>
        <dbReference type="ARBA" id="ARBA00022989"/>
    </source>
</evidence>
<evidence type="ECO:0000256" key="5">
    <source>
        <dbReference type="SAM" id="Phobius"/>
    </source>
</evidence>
<reference evidence="7 8" key="1">
    <citation type="journal article" date="2021" name="J. Hered.">
        <title>A chromosome-level genome assembly of the parasitoid wasp, Cotesia glomerata (Hymenoptera: Braconidae).</title>
        <authorList>
            <person name="Pinto B.J."/>
            <person name="Weis J.J."/>
            <person name="Gamble T."/>
            <person name="Ode P.J."/>
            <person name="Paul R."/>
            <person name="Zaspel J.M."/>
        </authorList>
    </citation>
    <scope>NUCLEOTIDE SEQUENCE [LARGE SCALE GENOMIC DNA]</scope>
    <source>
        <strain evidence="7">CgM1</strain>
    </source>
</reference>
<sequence length="166" mass="18532">MADETLPTEPVAKERKSLHVTTIVAKVTEVVLAVLIIGLVVDPLNSYHQRMYNRPRSKLDDVALIYTTVAGYLLINLLFIIGHALGDKIPKRMIIMFSVVGAIMHLISASVMVHSWRKAVGSYFDVQNNNIYSSKMYNDMMISASVFTFINAAVYAAEVFVTVKYS</sequence>
<evidence type="ECO:0000256" key="2">
    <source>
        <dbReference type="ARBA" id="ARBA00022692"/>
    </source>
</evidence>
<keyword evidence="8" id="KW-1185">Reference proteome</keyword>
<organism evidence="7 8">
    <name type="scientific">Cotesia glomerata</name>
    <name type="common">Lepidopteran parasitic wasp</name>
    <name type="synonym">Apanteles glomeratus</name>
    <dbReference type="NCBI Taxonomy" id="32391"/>
    <lineage>
        <taxon>Eukaryota</taxon>
        <taxon>Metazoa</taxon>
        <taxon>Ecdysozoa</taxon>
        <taxon>Arthropoda</taxon>
        <taxon>Hexapoda</taxon>
        <taxon>Insecta</taxon>
        <taxon>Pterygota</taxon>
        <taxon>Neoptera</taxon>
        <taxon>Endopterygota</taxon>
        <taxon>Hymenoptera</taxon>
        <taxon>Apocrita</taxon>
        <taxon>Ichneumonoidea</taxon>
        <taxon>Braconidae</taxon>
        <taxon>Microgastrinae</taxon>
        <taxon>Cotesia</taxon>
    </lineage>
</organism>
<protein>
    <recommendedName>
        <fullName evidence="6">MARVEL domain-containing protein</fullName>
    </recommendedName>
</protein>
<evidence type="ECO:0000256" key="1">
    <source>
        <dbReference type="ARBA" id="ARBA00004141"/>
    </source>
</evidence>
<evidence type="ECO:0000313" key="8">
    <source>
        <dbReference type="Proteomes" id="UP000826195"/>
    </source>
</evidence>
<dbReference type="PANTHER" id="PTHR36692">
    <property type="entry name" value="PROTEIN SNAKESKIN"/>
    <property type="match status" value="1"/>
</dbReference>
<dbReference type="GO" id="GO:0019991">
    <property type="term" value="P:septate junction assembly"/>
    <property type="evidence" value="ECO:0007669"/>
    <property type="project" value="InterPro"/>
</dbReference>
<dbReference type="Pfam" id="PF01284">
    <property type="entry name" value="MARVEL"/>
    <property type="match status" value="1"/>
</dbReference>
<feature type="domain" description="MARVEL" evidence="6">
    <location>
        <begin position="22"/>
        <end position="160"/>
    </location>
</feature>
<dbReference type="GO" id="GO:0005886">
    <property type="term" value="C:plasma membrane"/>
    <property type="evidence" value="ECO:0007669"/>
    <property type="project" value="TreeGrafter"/>
</dbReference>
<keyword evidence="2 5" id="KW-0812">Transmembrane</keyword>
<feature type="transmembrane region" description="Helical" evidence="5">
    <location>
        <begin position="137"/>
        <end position="157"/>
    </location>
</feature>
<evidence type="ECO:0000313" key="7">
    <source>
        <dbReference type="EMBL" id="KAH0546289.1"/>
    </source>
</evidence>
<gene>
    <name evidence="7" type="ORF">KQX54_007897</name>
</gene>
<keyword evidence="3 5" id="KW-1133">Transmembrane helix</keyword>
<keyword evidence="4 5" id="KW-0472">Membrane</keyword>
<comment type="caution">
    <text evidence="7">The sequence shown here is derived from an EMBL/GenBank/DDBJ whole genome shotgun (WGS) entry which is preliminary data.</text>
</comment>